<evidence type="ECO:0000313" key="2">
    <source>
        <dbReference type="EMBL" id="KAJ1148459.1"/>
    </source>
</evidence>
<evidence type="ECO:0000256" key="1">
    <source>
        <dbReference type="SAM" id="MobiDB-lite"/>
    </source>
</evidence>
<keyword evidence="3" id="KW-1185">Reference proteome</keyword>
<sequence length="77" mass="8643">MTTAARPGPEARDRSSSAERTPVGDATERSYQSGRYLLQRGTHLGTCPGEDRYKTWPIVDQSSPAWAPRRTKIEPPW</sequence>
<gene>
    <name evidence="2" type="ORF">NDU88_001294</name>
</gene>
<name>A0AAV7RB74_PLEWA</name>
<organism evidence="2 3">
    <name type="scientific">Pleurodeles waltl</name>
    <name type="common">Iberian ribbed newt</name>
    <dbReference type="NCBI Taxonomy" id="8319"/>
    <lineage>
        <taxon>Eukaryota</taxon>
        <taxon>Metazoa</taxon>
        <taxon>Chordata</taxon>
        <taxon>Craniata</taxon>
        <taxon>Vertebrata</taxon>
        <taxon>Euteleostomi</taxon>
        <taxon>Amphibia</taxon>
        <taxon>Batrachia</taxon>
        <taxon>Caudata</taxon>
        <taxon>Salamandroidea</taxon>
        <taxon>Salamandridae</taxon>
        <taxon>Pleurodelinae</taxon>
        <taxon>Pleurodeles</taxon>
    </lineage>
</organism>
<comment type="caution">
    <text evidence="2">The sequence shown here is derived from an EMBL/GenBank/DDBJ whole genome shotgun (WGS) entry which is preliminary data.</text>
</comment>
<dbReference type="EMBL" id="JANPWB010000009">
    <property type="protein sequence ID" value="KAJ1148459.1"/>
    <property type="molecule type" value="Genomic_DNA"/>
</dbReference>
<reference evidence="2" key="1">
    <citation type="journal article" date="2022" name="bioRxiv">
        <title>Sequencing and chromosome-scale assembly of the giantPleurodeles waltlgenome.</title>
        <authorList>
            <person name="Brown T."/>
            <person name="Elewa A."/>
            <person name="Iarovenko S."/>
            <person name="Subramanian E."/>
            <person name="Araus A.J."/>
            <person name="Petzold A."/>
            <person name="Susuki M."/>
            <person name="Suzuki K.-i.T."/>
            <person name="Hayashi T."/>
            <person name="Toyoda A."/>
            <person name="Oliveira C."/>
            <person name="Osipova E."/>
            <person name="Leigh N.D."/>
            <person name="Simon A."/>
            <person name="Yun M.H."/>
        </authorList>
    </citation>
    <scope>NUCLEOTIDE SEQUENCE</scope>
    <source>
        <strain evidence="2">20211129_DDA</strain>
        <tissue evidence="2">Liver</tissue>
    </source>
</reference>
<proteinExistence type="predicted"/>
<dbReference type="AlphaFoldDB" id="A0AAV7RB74"/>
<evidence type="ECO:0000313" key="3">
    <source>
        <dbReference type="Proteomes" id="UP001066276"/>
    </source>
</evidence>
<feature type="region of interest" description="Disordered" evidence="1">
    <location>
        <begin position="1"/>
        <end position="35"/>
    </location>
</feature>
<protein>
    <submittedName>
        <fullName evidence="2">Uncharacterized protein</fullName>
    </submittedName>
</protein>
<dbReference type="Proteomes" id="UP001066276">
    <property type="component" value="Chromosome 5"/>
</dbReference>
<accession>A0AAV7RB74</accession>